<organism evidence="1 2">
    <name type="scientific">Epilithonimonas ginsengisoli</name>
    <dbReference type="NCBI Taxonomy" id="1245592"/>
    <lineage>
        <taxon>Bacteria</taxon>
        <taxon>Pseudomonadati</taxon>
        <taxon>Bacteroidota</taxon>
        <taxon>Flavobacteriia</taxon>
        <taxon>Flavobacteriales</taxon>
        <taxon>Weeksellaceae</taxon>
        <taxon>Chryseobacterium group</taxon>
        <taxon>Epilithonimonas</taxon>
    </lineage>
</organism>
<dbReference type="RefSeq" id="WP_063968137.1">
    <property type="nucleotide sequence ID" value="NZ_JAMXLT020000020.1"/>
</dbReference>
<protein>
    <submittedName>
        <fullName evidence="1">Uncharacterized protein</fullName>
    </submittedName>
</protein>
<accession>A0ABU4JJ40</accession>
<sequence length="90" mass="10609">MKTSQTEKIFDYLMVEFRIDKTQIVNFWDADDCAFGITNVDKTILIYISTFNKEVDEYYLEIECQNQENQILENINLECLVNTIKPILCA</sequence>
<dbReference type="Proteomes" id="UP001204439">
    <property type="component" value="Unassembled WGS sequence"/>
</dbReference>
<keyword evidence="2" id="KW-1185">Reference proteome</keyword>
<evidence type="ECO:0000313" key="1">
    <source>
        <dbReference type="EMBL" id="MDW8549624.1"/>
    </source>
</evidence>
<name>A0ABU4JJ40_9FLAO</name>
<reference evidence="1 2" key="1">
    <citation type="submission" date="2023-11" db="EMBL/GenBank/DDBJ databases">
        <title>First isolation, identification, and characterization of non-pathogenic Epilithonimonas ginsengisoli isolated from diseased farmed rainbow trout (Oncorhynchus mykiss) in Chile.</title>
        <authorList>
            <person name="Miranda C.D."/>
            <person name="Irgang R."/>
            <person name="Concha C."/>
            <person name="Rojas R."/>
            <person name="Avendano R."/>
        </authorList>
    </citation>
    <scope>NUCLEOTIDE SEQUENCE [LARGE SCALE GENOMIC DNA]</scope>
    <source>
        <strain evidence="1 2">FP99</strain>
    </source>
</reference>
<dbReference type="EMBL" id="JAMXLT020000020">
    <property type="protein sequence ID" value="MDW8549624.1"/>
    <property type="molecule type" value="Genomic_DNA"/>
</dbReference>
<evidence type="ECO:0000313" key="2">
    <source>
        <dbReference type="Proteomes" id="UP001204439"/>
    </source>
</evidence>
<gene>
    <name evidence="1" type="ORF">NG800_011935</name>
</gene>
<proteinExistence type="predicted"/>
<comment type="caution">
    <text evidence="1">The sequence shown here is derived from an EMBL/GenBank/DDBJ whole genome shotgun (WGS) entry which is preliminary data.</text>
</comment>